<dbReference type="KEGG" id="kvl:KVU_1580"/>
<keyword evidence="3" id="KW-1185">Reference proteome</keyword>
<dbReference type="InterPro" id="IPR023459">
    <property type="entry name" value="Tscrpt_elong_fac_GreA/B_fam"/>
</dbReference>
<dbReference type="GO" id="GO:0016301">
    <property type="term" value="F:kinase activity"/>
    <property type="evidence" value="ECO:0007669"/>
    <property type="project" value="UniProtKB-KW"/>
</dbReference>
<dbReference type="GO" id="GO:0003677">
    <property type="term" value="F:DNA binding"/>
    <property type="evidence" value="ECO:0007669"/>
    <property type="project" value="InterPro"/>
</dbReference>
<dbReference type="PANTHER" id="PTHR30437:SF5">
    <property type="entry name" value="REGULATOR OF NUCLEOSIDE DIPHOSPHATE KINASE"/>
    <property type="match status" value="1"/>
</dbReference>
<feature type="domain" description="Transcription elongation factor GreA/GreB C-terminal" evidence="1">
    <location>
        <begin position="38"/>
        <end position="113"/>
    </location>
</feature>
<dbReference type="EMBL" id="CP002018">
    <property type="protein sequence ID" value="AEM41419.1"/>
    <property type="molecule type" value="Genomic_DNA"/>
</dbReference>
<accession>F9YA08</accession>
<evidence type="ECO:0000313" key="3">
    <source>
        <dbReference type="Proteomes" id="UP000000692"/>
    </source>
</evidence>
<keyword evidence="2" id="KW-0418">Kinase</keyword>
<sequence length="114" mass="12234">MAVLERLAEGLERRNPELAEHFVDELSRAKVVKSAALPVDTVDLGSTVTFRDETTGKSQTVTLALPENADINEGRISVATPIGVALIGLSAGAKFSWLANTGTKHELLVEDVHR</sequence>
<reference evidence="2 3" key="1">
    <citation type="journal article" date="2011" name="J. Bacteriol.">
        <title>Complete genome sequence of the industrial strain Ketogulonicigenium vulgare WSH-001.</title>
        <authorList>
            <person name="Liu L."/>
            <person name="Li Y."/>
            <person name="Zhang J."/>
            <person name="Zhou Z."/>
            <person name="Liu J."/>
            <person name="Li X."/>
            <person name="Zhou J."/>
            <person name="Du G."/>
            <person name="Wang L."/>
            <person name="Chen J."/>
        </authorList>
    </citation>
    <scope>NUCLEOTIDE SEQUENCE [LARGE SCALE GENOMIC DNA]</scope>
    <source>
        <strain evidence="2 3">WSH-001</strain>
    </source>
</reference>
<protein>
    <submittedName>
        <fullName evidence="2">Putative nucleoside diphosphate kinase regulator</fullName>
    </submittedName>
</protein>
<dbReference type="HOGENOM" id="CLU_120358_0_1_5"/>
<dbReference type="InterPro" id="IPR036953">
    <property type="entry name" value="GreA/GreB_C_sf"/>
</dbReference>
<dbReference type="GO" id="GO:0070063">
    <property type="term" value="F:RNA polymerase binding"/>
    <property type="evidence" value="ECO:0007669"/>
    <property type="project" value="InterPro"/>
</dbReference>
<dbReference type="GO" id="GO:0032784">
    <property type="term" value="P:regulation of DNA-templated transcription elongation"/>
    <property type="evidence" value="ECO:0007669"/>
    <property type="project" value="InterPro"/>
</dbReference>
<dbReference type="Gene3D" id="3.10.50.30">
    <property type="entry name" value="Transcription elongation factor, GreA/GreB, C-terminal domain"/>
    <property type="match status" value="1"/>
</dbReference>
<dbReference type="PANTHER" id="PTHR30437">
    <property type="entry name" value="TRANSCRIPTION ELONGATION FACTOR GREA"/>
    <property type="match status" value="1"/>
</dbReference>
<dbReference type="Proteomes" id="UP000000692">
    <property type="component" value="Chromosome"/>
</dbReference>
<dbReference type="eggNOG" id="COG0782">
    <property type="taxonomic scope" value="Bacteria"/>
</dbReference>
<dbReference type="SUPFAM" id="SSF54534">
    <property type="entry name" value="FKBP-like"/>
    <property type="match status" value="1"/>
</dbReference>
<dbReference type="OrthoDB" id="192847at2"/>
<name>F9YA08_KETVW</name>
<dbReference type="AlphaFoldDB" id="F9YA08"/>
<organism evidence="2 3">
    <name type="scientific">Ketogulonicigenium vulgare (strain WSH-001)</name>
    <dbReference type="NCBI Taxonomy" id="759362"/>
    <lineage>
        <taxon>Bacteria</taxon>
        <taxon>Pseudomonadati</taxon>
        <taxon>Pseudomonadota</taxon>
        <taxon>Alphaproteobacteria</taxon>
        <taxon>Rhodobacterales</taxon>
        <taxon>Roseobacteraceae</taxon>
        <taxon>Ketogulonicigenium</taxon>
    </lineage>
</organism>
<gene>
    <name evidence="2" type="ordered locus">KVU_1580</name>
</gene>
<evidence type="ECO:0000313" key="2">
    <source>
        <dbReference type="EMBL" id="AEM41419.1"/>
    </source>
</evidence>
<dbReference type="InterPro" id="IPR001437">
    <property type="entry name" value="Tscrpt_elong_fac_GreA/B_C"/>
</dbReference>
<dbReference type="PIRSF" id="PIRSF006092">
    <property type="entry name" value="GreA_GreB"/>
    <property type="match status" value="1"/>
</dbReference>
<evidence type="ECO:0000259" key="1">
    <source>
        <dbReference type="Pfam" id="PF01272"/>
    </source>
</evidence>
<dbReference type="Pfam" id="PF01272">
    <property type="entry name" value="GreA_GreB"/>
    <property type="match status" value="1"/>
</dbReference>
<keyword evidence="2" id="KW-0808">Transferase</keyword>
<dbReference type="GO" id="GO:0006354">
    <property type="term" value="P:DNA-templated transcription elongation"/>
    <property type="evidence" value="ECO:0007669"/>
    <property type="project" value="TreeGrafter"/>
</dbReference>
<proteinExistence type="predicted"/>
<dbReference type="NCBIfam" id="NF004396">
    <property type="entry name" value="PRK05753.1"/>
    <property type="match status" value="1"/>
</dbReference>